<comment type="caution">
    <text evidence="2">The sequence shown here is derived from an EMBL/GenBank/DDBJ whole genome shotgun (WGS) entry which is preliminary data.</text>
</comment>
<gene>
    <name evidence="2" type="ORF">MIND_00215200</name>
</gene>
<dbReference type="AlphaFoldDB" id="A0A8H6WD20"/>
<keyword evidence="3" id="KW-1185">Reference proteome</keyword>
<organism evidence="2 3">
    <name type="scientific">Mycena indigotica</name>
    <dbReference type="NCBI Taxonomy" id="2126181"/>
    <lineage>
        <taxon>Eukaryota</taxon>
        <taxon>Fungi</taxon>
        <taxon>Dikarya</taxon>
        <taxon>Basidiomycota</taxon>
        <taxon>Agaricomycotina</taxon>
        <taxon>Agaricomycetes</taxon>
        <taxon>Agaricomycetidae</taxon>
        <taxon>Agaricales</taxon>
        <taxon>Marasmiineae</taxon>
        <taxon>Mycenaceae</taxon>
        <taxon>Mycena</taxon>
    </lineage>
</organism>
<dbReference type="InterPro" id="IPR001810">
    <property type="entry name" value="F-box_dom"/>
</dbReference>
<evidence type="ECO:0000313" key="2">
    <source>
        <dbReference type="EMBL" id="KAF7312031.1"/>
    </source>
</evidence>
<feature type="domain" description="F-box" evidence="1">
    <location>
        <begin position="1"/>
        <end position="44"/>
    </location>
</feature>
<dbReference type="GeneID" id="59341560"/>
<accession>A0A8H6WD20</accession>
<reference evidence="2" key="1">
    <citation type="submission" date="2020-05" db="EMBL/GenBank/DDBJ databases">
        <title>Mycena genomes resolve the evolution of fungal bioluminescence.</title>
        <authorList>
            <person name="Tsai I.J."/>
        </authorList>
    </citation>
    <scope>NUCLEOTIDE SEQUENCE</scope>
    <source>
        <strain evidence="2">171206Taipei</strain>
    </source>
</reference>
<sequence>MTDSLPFDVLMEILPWIEYKDLPALASSSKAMSILALDRLYASIPAQCFLGAGTSICNNPTLAQRVLSLEVNRKHNGKNSDIVIPLLSNVLNTTVNLRHLVLHMGGSYCKVLQFSRFQLHTLSCHAFTDHHLITFLRQQTELKELVLAHSLPPIPKGRSHPWKFQQLESFDGPWTWAESILPKTPLLSRLMVTSAPSRPCNLKVLADAPIRQLRIPFPAVVPQGTADQIRQLIPRLDSLAILLDTGFMSLLKTNPIPALEQWLITTLSAVTTIRCLAIYGFRTSDRQTSNTINFIQNVTAEAPRVLEVSIVYGPQMDVDAGATCVWKRVSGHDWDSTETSVEWA</sequence>
<proteinExistence type="predicted"/>
<dbReference type="RefSeq" id="XP_037224139.1">
    <property type="nucleotide sequence ID" value="XM_037359044.1"/>
</dbReference>
<protein>
    <submittedName>
        <fullName evidence="2">F-box domain-containing protein</fullName>
    </submittedName>
</protein>
<dbReference type="OrthoDB" id="2983088at2759"/>
<evidence type="ECO:0000259" key="1">
    <source>
        <dbReference type="PROSITE" id="PS50181"/>
    </source>
</evidence>
<name>A0A8H6WD20_9AGAR</name>
<dbReference type="EMBL" id="JACAZF010000002">
    <property type="protein sequence ID" value="KAF7312031.1"/>
    <property type="molecule type" value="Genomic_DNA"/>
</dbReference>
<dbReference type="PROSITE" id="PS50181">
    <property type="entry name" value="FBOX"/>
    <property type="match status" value="1"/>
</dbReference>
<dbReference type="Proteomes" id="UP000636479">
    <property type="component" value="Unassembled WGS sequence"/>
</dbReference>
<evidence type="ECO:0000313" key="3">
    <source>
        <dbReference type="Proteomes" id="UP000636479"/>
    </source>
</evidence>